<proteinExistence type="predicted"/>
<dbReference type="PROSITE" id="PS50082">
    <property type="entry name" value="WD_REPEATS_2"/>
    <property type="match status" value="1"/>
</dbReference>
<dbReference type="Gene3D" id="2.130.10.10">
    <property type="entry name" value="YVTN repeat-like/Quinoprotein amine dehydrogenase"/>
    <property type="match status" value="2"/>
</dbReference>
<dbReference type="PROSITE" id="PS50294">
    <property type="entry name" value="WD_REPEATS_REGION"/>
    <property type="match status" value="1"/>
</dbReference>
<organism evidence="5 6">
    <name type="scientific">Camellia sinensis</name>
    <name type="common">Tea plant</name>
    <name type="synonym">Thea sinensis</name>
    <dbReference type="NCBI Taxonomy" id="4442"/>
    <lineage>
        <taxon>Eukaryota</taxon>
        <taxon>Viridiplantae</taxon>
        <taxon>Streptophyta</taxon>
        <taxon>Embryophyta</taxon>
        <taxon>Tracheophyta</taxon>
        <taxon>Spermatophyta</taxon>
        <taxon>Magnoliopsida</taxon>
        <taxon>eudicotyledons</taxon>
        <taxon>Gunneridae</taxon>
        <taxon>Pentapetalae</taxon>
        <taxon>asterids</taxon>
        <taxon>Ericales</taxon>
        <taxon>Theaceae</taxon>
        <taxon>Camellia</taxon>
    </lineage>
</organism>
<name>A0A7J7H2K1_CAMSI</name>
<comment type="caution">
    <text evidence="5">The sequence shown here is derived from an EMBL/GenBank/DDBJ whole genome shotgun (WGS) entry which is preliminary data.</text>
</comment>
<dbReference type="PROSITE" id="PS00678">
    <property type="entry name" value="WD_REPEATS_1"/>
    <property type="match status" value="1"/>
</dbReference>
<dbReference type="InterPro" id="IPR036322">
    <property type="entry name" value="WD40_repeat_dom_sf"/>
</dbReference>
<protein>
    <submittedName>
        <fullName evidence="5">Uncharacterized protein</fullName>
    </submittedName>
</protein>
<dbReference type="AlphaFoldDB" id="A0A7J7H2K1"/>
<keyword evidence="1 3" id="KW-0853">WD repeat</keyword>
<evidence type="ECO:0000256" key="4">
    <source>
        <dbReference type="SAM" id="MobiDB-lite"/>
    </source>
</evidence>
<feature type="compositionally biased region" description="Polar residues" evidence="4">
    <location>
        <begin position="626"/>
        <end position="640"/>
    </location>
</feature>
<reference evidence="5 6" key="2">
    <citation type="submission" date="2020-07" db="EMBL/GenBank/DDBJ databases">
        <title>Genome assembly of wild tea tree DASZ reveals pedigree and selection history of tea varieties.</title>
        <authorList>
            <person name="Zhang W."/>
        </authorList>
    </citation>
    <scope>NUCLEOTIDE SEQUENCE [LARGE SCALE GENOMIC DNA]</scope>
    <source>
        <strain evidence="6">cv. G240</strain>
        <tissue evidence="5">Leaf</tissue>
    </source>
</reference>
<dbReference type="InterPro" id="IPR015943">
    <property type="entry name" value="WD40/YVTN_repeat-like_dom_sf"/>
</dbReference>
<keyword evidence="2" id="KW-0677">Repeat</keyword>
<evidence type="ECO:0000256" key="2">
    <source>
        <dbReference type="ARBA" id="ARBA00022737"/>
    </source>
</evidence>
<feature type="repeat" description="WD" evidence="3">
    <location>
        <begin position="516"/>
        <end position="556"/>
    </location>
</feature>
<dbReference type="Proteomes" id="UP000593564">
    <property type="component" value="Unassembled WGS sequence"/>
</dbReference>
<dbReference type="PANTHER" id="PTHR46866">
    <property type="entry name" value="GH12955P"/>
    <property type="match status" value="1"/>
</dbReference>
<reference evidence="6" key="1">
    <citation type="journal article" date="2020" name="Nat. Commun.">
        <title>Genome assembly of wild tea tree DASZ reveals pedigree and selection history of tea varieties.</title>
        <authorList>
            <person name="Zhang W."/>
            <person name="Zhang Y."/>
            <person name="Qiu H."/>
            <person name="Guo Y."/>
            <person name="Wan H."/>
            <person name="Zhang X."/>
            <person name="Scossa F."/>
            <person name="Alseekh S."/>
            <person name="Zhang Q."/>
            <person name="Wang P."/>
            <person name="Xu L."/>
            <person name="Schmidt M.H."/>
            <person name="Jia X."/>
            <person name="Li D."/>
            <person name="Zhu A."/>
            <person name="Guo F."/>
            <person name="Chen W."/>
            <person name="Ni D."/>
            <person name="Usadel B."/>
            <person name="Fernie A.R."/>
            <person name="Wen W."/>
        </authorList>
    </citation>
    <scope>NUCLEOTIDE SEQUENCE [LARGE SCALE GENOMIC DNA]</scope>
    <source>
        <strain evidence="6">cv. G240</strain>
    </source>
</reference>
<dbReference type="InterPro" id="IPR001680">
    <property type="entry name" value="WD40_rpt"/>
</dbReference>
<evidence type="ECO:0000256" key="1">
    <source>
        <dbReference type="ARBA" id="ARBA00022574"/>
    </source>
</evidence>
<dbReference type="PANTHER" id="PTHR46866:SF1">
    <property type="entry name" value="GH12955P"/>
    <property type="match status" value="1"/>
</dbReference>
<dbReference type="SMART" id="SM00320">
    <property type="entry name" value="WD40"/>
    <property type="match status" value="3"/>
</dbReference>
<dbReference type="EMBL" id="JACBKZ010000006">
    <property type="protein sequence ID" value="KAF5947180.1"/>
    <property type="molecule type" value="Genomic_DNA"/>
</dbReference>
<evidence type="ECO:0000256" key="3">
    <source>
        <dbReference type="PROSITE-ProRule" id="PRU00221"/>
    </source>
</evidence>
<keyword evidence="6" id="KW-1185">Reference proteome</keyword>
<dbReference type="Pfam" id="PF00400">
    <property type="entry name" value="WD40"/>
    <property type="match status" value="1"/>
</dbReference>
<dbReference type="SUPFAM" id="SSF50978">
    <property type="entry name" value="WD40 repeat-like"/>
    <property type="match status" value="1"/>
</dbReference>
<dbReference type="InterPro" id="IPR019775">
    <property type="entry name" value="WD40_repeat_CS"/>
</dbReference>
<evidence type="ECO:0000313" key="5">
    <source>
        <dbReference type="EMBL" id="KAF5947180.1"/>
    </source>
</evidence>
<sequence length="659" mass="72442">MGRIQALGRPNLPKPKSKWLSEHVDKPIKPNSIINNLPKSSRSQFFDSPIRYGAPIYNHLVRYSVTATSLIAICDRIGPNLTALHVLPKLKEPFDELAFSQETSITSGSLKRSLKAIWTLLLLYPPFTSLLSIENFASVVPHGCFLSNSFYGAITGSGNIQGSPVDVVQTIISKRPVFSKSSTSSEYNPAKLLLNGVGWSILQSQGNRSAKNLMPHKRASDLNQDSVDRHSAASWDGPGFLGHVGSLRDELRWKIRASVMHSICAHHGALISLAVCQDECIVFTVGVGPRFKGIVQKWDLSRINCTSGYYGHEEKVVIKSSASNGKTYSSFQVVNDICVLSSHERVASCDGTVHVWNIQTANSARVWKLISIFVESSANSAHVASPSTSTSKINTDQPNMLNSNPLLSGIFSTSFAGSLYTCMHHLEFIEKLVVGTGNVQPFELFIDVTQGQKLHLWRSESGESSFPSLIYAICGCGSNKMQADEAVDSPSWIAAGLSSGICKLIDVRSGNIISLWRAHDAYVTKLAAPDEHLLISSSLDRTLRVWDLRTGKAIGRRLKSEITYFVSDLLFLWTFSCRNLSSHPSVFRSHSDTVSSFSVWGQDVISIAKNKIGLSSLARSADEVRQLTSPPAFSQHQPENANKRRGKYRSNNQEQEDSC</sequence>
<evidence type="ECO:0000313" key="6">
    <source>
        <dbReference type="Proteomes" id="UP000593564"/>
    </source>
</evidence>
<feature type="region of interest" description="Disordered" evidence="4">
    <location>
        <begin position="1"/>
        <end position="20"/>
    </location>
</feature>
<gene>
    <name evidence="5" type="ORF">HYC85_013137</name>
</gene>
<accession>A0A7J7H2K1</accession>
<feature type="region of interest" description="Disordered" evidence="4">
    <location>
        <begin position="623"/>
        <end position="659"/>
    </location>
</feature>